<name>A0A378IU91_9GAMM</name>
<dbReference type="EMBL" id="UGNY01000001">
    <property type="protein sequence ID" value="STX38155.1"/>
    <property type="molecule type" value="Genomic_DNA"/>
</dbReference>
<dbReference type="Gene3D" id="3.40.50.720">
    <property type="entry name" value="NAD(P)-binding Rossmann-like Domain"/>
    <property type="match status" value="1"/>
</dbReference>
<protein>
    <submittedName>
        <fullName evidence="2">CoA-binding protein</fullName>
    </submittedName>
</protein>
<evidence type="ECO:0000313" key="2">
    <source>
        <dbReference type="EMBL" id="STX38155.1"/>
    </source>
</evidence>
<reference evidence="2 3" key="1">
    <citation type="submission" date="2018-06" db="EMBL/GenBank/DDBJ databases">
        <authorList>
            <consortium name="Pathogen Informatics"/>
            <person name="Doyle S."/>
        </authorList>
    </citation>
    <scope>NUCLEOTIDE SEQUENCE [LARGE SCALE GENOMIC DNA]</scope>
    <source>
        <strain evidence="2 3">NCTC11978</strain>
    </source>
</reference>
<dbReference type="InterPro" id="IPR003781">
    <property type="entry name" value="CoA-bd"/>
</dbReference>
<proteinExistence type="predicted"/>
<dbReference type="InterPro" id="IPR036291">
    <property type="entry name" value="NAD(P)-bd_dom_sf"/>
</dbReference>
<dbReference type="PANTHER" id="PTHR33303:SF2">
    <property type="entry name" value="COA-BINDING DOMAIN-CONTAINING PROTEIN"/>
    <property type="match status" value="1"/>
</dbReference>
<feature type="domain" description="CoA-binding" evidence="1">
    <location>
        <begin position="8"/>
        <end position="100"/>
    </location>
</feature>
<sequence length="132" mass="14429">MLDKINQFFTSSAFAVIGASNNRQKFGNKVLRCYLQNNKTVYPVNPGEKTVEGLPCIAEIADLPQSVNSISIITPPRITEKIVAQAITKGIQNIWMQPGAESDTAINICLENKINVIAHGPCILVELGFTEQ</sequence>
<dbReference type="RefSeq" id="WP_115174992.1">
    <property type="nucleotide sequence ID" value="NZ_UGNY01000001.1"/>
</dbReference>
<dbReference type="SMART" id="SM00881">
    <property type="entry name" value="CoA_binding"/>
    <property type="match status" value="1"/>
</dbReference>
<accession>A0A378IU91</accession>
<dbReference type="PANTHER" id="PTHR33303">
    <property type="entry name" value="CYTOPLASMIC PROTEIN-RELATED"/>
    <property type="match status" value="1"/>
</dbReference>
<organism evidence="2 3">
    <name type="scientific">Legionella feeleii</name>
    <dbReference type="NCBI Taxonomy" id="453"/>
    <lineage>
        <taxon>Bacteria</taxon>
        <taxon>Pseudomonadati</taxon>
        <taxon>Pseudomonadota</taxon>
        <taxon>Gammaproteobacteria</taxon>
        <taxon>Legionellales</taxon>
        <taxon>Legionellaceae</taxon>
        <taxon>Legionella</taxon>
    </lineage>
</organism>
<gene>
    <name evidence="2" type="primary">yccU</name>
    <name evidence="2" type="ORF">NCTC11978_01336</name>
</gene>
<dbReference type="SUPFAM" id="SSF51735">
    <property type="entry name" value="NAD(P)-binding Rossmann-fold domains"/>
    <property type="match status" value="1"/>
</dbReference>
<dbReference type="Pfam" id="PF13380">
    <property type="entry name" value="CoA_binding_2"/>
    <property type="match status" value="1"/>
</dbReference>
<dbReference type="Proteomes" id="UP000254033">
    <property type="component" value="Unassembled WGS sequence"/>
</dbReference>
<dbReference type="AlphaFoldDB" id="A0A378IU91"/>
<evidence type="ECO:0000313" key="3">
    <source>
        <dbReference type="Proteomes" id="UP000254033"/>
    </source>
</evidence>
<evidence type="ECO:0000259" key="1">
    <source>
        <dbReference type="SMART" id="SM00881"/>
    </source>
</evidence>